<accession>B9A8Z8</accession>
<keyword evidence="1" id="KW-1133">Transmembrane helix</keyword>
<protein>
    <submittedName>
        <fullName evidence="2">Uncharacterized protein B3gp10</fullName>
    </submittedName>
</protein>
<keyword evidence="1" id="KW-0812">Transmembrane</keyword>
<proteinExistence type="predicted"/>
<name>B9A8Z8_9RICK</name>
<keyword evidence="1" id="KW-0472">Membrane</keyword>
<evidence type="ECO:0000256" key="1">
    <source>
        <dbReference type="SAM" id="Phobius"/>
    </source>
</evidence>
<gene>
    <name evidence="2" type="primary">B3gp10</name>
</gene>
<dbReference type="EMBL" id="AB478516">
    <property type="protein sequence ID" value="BAH22279.1"/>
    <property type="molecule type" value="Genomic_DNA"/>
</dbReference>
<feature type="transmembrane region" description="Helical" evidence="1">
    <location>
        <begin position="15"/>
        <end position="31"/>
    </location>
</feature>
<organism evidence="2">
    <name type="scientific">Wolbachia endosymbiont of Cadra cautella</name>
    <dbReference type="NCBI Taxonomy" id="190193"/>
    <lineage>
        <taxon>Bacteria</taxon>
        <taxon>Pseudomonadati</taxon>
        <taxon>Pseudomonadota</taxon>
        <taxon>Alphaproteobacteria</taxon>
        <taxon>Rickettsiales</taxon>
        <taxon>Anaplasmataceae</taxon>
        <taxon>Wolbachieae</taxon>
        <taxon>Wolbachia</taxon>
    </lineage>
</organism>
<evidence type="ECO:0000313" key="2">
    <source>
        <dbReference type="EMBL" id="BAH22279.1"/>
    </source>
</evidence>
<reference evidence="2" key="1">
    <citation type="journal article" date="2009" name="Appl. Environ. Microbiol.">
        <title>Complete WO phage sequences reveal their dynamic evolutionary trajectories and putative functional elements required for integration into the Wolbachia genome.</title>
        <authorList>
            <person name="Tanaka K."/>
            <person name="Furukawa S."/>
            <person name="Nikoh N."/>
            <person name="Sasaki T."/>
            <person name="Fukatsu T."/>
        </authorList>
    </citation>
    <scope>NUCLEOTIDE SEQUENCE</scope>
    <source>
        <strain evidence="2">WCauB</strain>
    </source>
</reference>
<sequence length="61" mass="7286">MPLCRTGAKINNTDAIFNLLIFCYFFLRIILMQFKIIQFRFLEPILNGFQRMGSSDFLKLY</sequence>
<dbReference type="AlphaFoldDB" id="B9A8Z8"/>